<protein>
    <submittedName>
        <fullName evidence="2">DUF6185 family protein</fullName>
    </submittedName>
</protein>
<evidence type="ECO:0000313" key="2">
    <source>
        <dbReference type="EMBL" id="MCD9880345.1"/>
    </source>
</evidence>
<dbReference type="InterPro" id="IPR046176">
    <property type="entry name" value="DUF6185"/>
</dbReference>
<evidence type="ECO:0000256" key="1">
    <source>
        <dbReference type="SAM" id="Phobius"/>
    </source>
</evidence>
<comment type="caution">
    <text evidence="2">The sequence shown here is derived from an EMBL/GenBank/DDBJ whole genome shotgun (WGS) entry which is preliminary data.</text>
</comment>
<feature type="transmembrane region" description="Helical" evidence="1">
    <location>
        <begin position="410"/>
        <end position="429"/>
    </location>
</feature>
<feature type="transmembrane region" description="Helical" evidence="1">
    <location>
        <begin position="169"/>
        <end position="188"/>
    </location>
</feature>
<feature type="transmembrane region" description="Helical" evidence="1">
    <location>
        <begin position="129"/>
        <end position="149"/>
    </location>
</feature>
<feature type="transmembrane region" description="Helical" evidence="1">
    <location>
        <begin position="281"/>
        <end position="302"/>
    </location>
</feature>
<dbReference type="EMBL" id="JAJSBI010000039">
    <property type="protein sequence ID" value="MCD9880345.1"/>
    <property type="molecule type" value="Genomic_DNA"/>
</dbReference>
<organism evidence="2 3">
    <name type="scientific">Streptomyces guryensis</name>
    <dbReference type="NCBI Taxonomy" id="2886947"/>
    <lineage>
        <taxon>Bacteria</taxon>
        <taxon>Bacillati</taxon>
        <taxon>Actinomycetota</taxon>
        <taxon>Actinomycetes</taxon>
        <taxon>Kitasatosporales</taxon>
        <taxon>Streptomycetaceae</taxon>
        <taxon>Streptomyces</taxon>
    </lineage>
</organism>
<evidence type="ECO:0000313" key="3">
    <source>
        <dbReference type="Proteomes" id="UP001108029"/>
    </source>
</evidence>
<reference evidence="2" key="1">
    <citation type="submission" date="2021-12" db="EMBL/GenBank/DDBJ databases">
        <authorList>
            <person name="Lee J.-H."/>
            <person name="Kim S.-B."/>
        </authorList>
    </citation>
    <scope>NUCLEOTIDE SEQUENCE</scope>
    <source>
        <strain evidence="2">NR30</strain>
    </source>
</reference>
<keyword evidence="1" id="KW-0472">Membrane</keyword>
<dbReference type="RefSeq" id="WP_232655281.1">
    <property type="nucleotide sequence ID" value="NZ_JAJSBI010000039.1"/>
</dbReference>
<keyword evidence="1" id="KW-0812">Transmembrane</keyword>
<keyword evidence="1" id="KW-1133">Transmembrane helix</keyword>
<feature type="transmembrane region" description="Helical" evidence="1">
    <location>
        <begin position="195"/>
        <end position="216"/>
    </location>
</feature>
<feature type="transmembrane region" description="Helical" evidence="1">
    <location>
        <begin position="236"/>
        <end position="260"/>
    </location>
</feature>
<name>A0A9Q3W0G0_9ACTN</name>
<accession>A0A9Q3W0G0</accession>
<keyword evidence="3" id="KW-1185">Reference proteome</keyword>
<proteinExistence type="predicted"/>
<dbReference type="Pfam" id="PF19683">
    <property type="entry name" value="DUF6185"/>
    <property type="match status" value="1"/>
</dbReference>
<sequence length="591" mass="65061">MDRSEHRLGGNAKVSGQKLLEVLGWIQDTITEPVLRHLGHTTAPPAHRPWPRMWWCPVGPIALLPLHAAGHHTASSRADSVMDRDRLIAVGLDRLGALLWVATLSALLLVAVLLYRRRSAAPSGIQRRTLRNLAVWAPAAVVLFVLAHTDDVILRYEERHDLAWSWPDQNILLGDAFALGAVAVLFSFARPAWRFWAAGALLAVPPAATMSMPQWFGLRPSRWADTYEASGGALAAQTTASCCLMALTLLGCVAVAWRLAVDGGLLPQSRRFPGRDRVLQLRLAVPAVLVWTVFTAVCFALVEEQNWQRATWLSDRGSLEYGTDHRLNFLWEAVHSASDGQELILDHAWILTSLAVLAVLRTWRATPAAPSVPSSTSPLDDWADRLLFLAFFPLAVGLDDGHYVNNGLVQVIWIPLYLLALYGVVAIPARSAVLAQPLEASGRPLATVIGPSARATLLEKSRNYRETHAILRRLDQGLLDDSRPERKNLEAELDGLHDWPVSGSPAGERLPAKVSVVDASLALGPRDDWWANGVRGARFALTPGLPVPGRPGWTGRLVHPGRLRKPCPLYVDDAGRPHRHRNRARPRHLLR</sequence>
<dbReference type="AlphaFoldDB" id="A0A9Q3W0G0"/>
<dbReference type="Proteomes" id="UP001108029">
    <property type="component" value="Unassembled WGS sequence"/>
</dbReference>
<feature type="transmembrane region" description="Helical" evidence="1">
    <location>
        <begin position="97"/>
        <end position="117"/>
    </location>
</feature>
<gene>
    <name evidence="2" type="ORF">LJ657_43705</name>
</gene>